<evidence type="ECO:0000313" key="2">
    <source>
        <dbReference type="EMBL" id="GBR51540.1"/>
    </source>
</evidence>
<feature type="region of interest" description="Disordered" evidence="1">
    <location>
        <begin position="18"/>
        <end position="191"/>
    </location>
</feature>
<dbReference type="Proteomes" id="UP001062632">
    <property type="component" value="Unassembled WGS sequence"/>
</dbReference>
<organism evidence="2 3">
    <name type="scientific">Neokomagataea thailandica NBRC 106555</name>
    <dbReference type="NCBI Taxonomy" id="1223520"/>
    <lineage>
        <taxon>Bacteria</taxon>
        <taxon>Pseudomonadati</taxon>
        <taxon>Pseudomonadota</taxon>
        <taxon>Alphaproteobacteria</taxon>
        <taxon>Acetobacterales</taxon>
        <taxon>Acetobacteraceae</taxon>
        <taxon>Neokomagataea</taxon>
    </lineage>
</organism>
<gene>
    <name evidence="2" type="ORF">AA106555_0588</name>
</gene>
<evidence type="ECO:0008006" key="4">
    <source>
        <dbReference type="Google" id="ProtNLM"/>
    </source>
</evidence>
<evidence type="ECO:0000313" key="3">
    <source>
        <dbReference type="Proteomes" id="UP001062632"/>
    </source>
</evidence>
<name>A0ABQ0QNK1_9PROT</name>
<feature type="region of interest" description="Disordered" evidence="1">
    <location>
        <begin position="363"/>
        <end position="394"/>
    </location>
</feature>
<proteinExistence type="predicted"/>
<reference evidence="2 3" key="1">
    <citation type="submission" date="2013-04" db="EMBL/GenBank/DDBJ databases">
        <title>The genome sequencing project of 58 acetic acid bacteria.</title>
        <authorList>
            <person name="Okamoto-Kainuma A."/>
            <person name="Ishikawa M."/>
            <person name="Umino S."/>
            <person name="Koizumi Y."/>
            <person name="Shiwa Y."/>
            <person name="Yoshikawa H."/>
            <person name="Matsutani M."/>
            <person name="Matsushita K."/>
        </authorList>
    </citation>
    <scope>NUCLEOTIDE SEQUENCE [LARGE SCALE GENOMIC DNA]</scope>
    <source>
        <strain evidence="2 3">NBRC 106555</strain>
    </source>
</reference>
<accession>A0ABQ0QNK1</accession>
<feature type="region of interest" description="Disordered" evidence="1">
    <location>
        <begin position="246"/>
        <end position="279"/>
    </location>
</feature>
<comment type="caution">
    <text evidence="2">The sequence shown here is derived from an EMBL/GenBank/DDBJ whole genome shotgun (WGS) entry which is preliminary data.</text>
</comment>
<keyword evidence="3" id="KW-1185">Reference proteome</keyword>
<dbReference type="EMBL" id="BAQC01000013">
    <property type="protein sequence ID" value="GBR51540.1"/>
    <property type="molecule type" value="Genomic_DNA"/>
</dbReference>
<evidence type="ECO:0000256" key="1">
    <source>
        <dbReference type="SAM" id="MobiDB-lite"/>
    </source>
</evidence>
<protein>
    <recommendedName>
        <fullName evidence="4">Flagellar hook-length control protein-like C-terminal domain-containing protein</fullName>
    </recommendedName>
</protein>
<feature type="compositionally biased region" description="Basic and acidic residues" evidence="1">
    <location>
        <begin position="257"/>
        <end position="279"/>
    </location>
</feature>
<sequence length="412" mass="42636">MKSRFDVLLKSYEHPEIKPAEALSAKTVPVAQASQAGAEKTVPSARKSSEIGTKPSLAGDRHEKTQGQSSAGLSAKLGAKSEVPTSGGVAKSTANGHAVGQLGQQPIAKQWEVGPSTNARSQVTKETPRLKENSTTETSLSGKADKCPAAQNLKEDGKDVPSQSQPESDGAQDVTHAPLMGGSNVQGAFGSNMGVLPADGVEGSQPLTSGVSMEASPGEVSGAPCEVAQGLEASSLDMGHADFSVPDTEPEQAASTIHEKGISQEGEAVSRPHESGEPLVQHEKSIEGYRSVVHMNLAEQGHVSVAIRDGVEGQQHVHIAAENAVTLNLLTQDTTALVAALNQTLVPGMTALPTIHITAGLLPTQEMRSGRPSSSGSDRSDLSGTPENSENLHKTALIKSARCMRGVVDLTA</sequence>
<feature type="compositionally biased region" description="Polar residues" evidence="1">
    <location>
        <begin position="115"/>
        <end position="125"/>
    </location>
</feature>